<organism evidence="6 7">
    <name type="scientific">Nocardioides mesophilus</name>
    <dbReference type="NCBI Taxonomy" id="433659"/>
    <lineage>
        <taxon>Bacteria</taxon>
        <taxon>Bacillati</taxon>
        <taxon>Actinomycetota</taxon>
        <taxon>Actinomycetes</taxon>
        <taxon>Propionibacteriales</taxon>
        <taxon>Nocardioidaceae</taxon>
        <taxon>Nocardioides</taxon>
    </lineage>
</organism>
<keyword evidence="7" id="KW-1185">Reference proteome</keyword>
<dbReference type="InterPro" id="IPR029069">
    <property type="entry name" value="HotDog_dom_sf"/>
</dbReference>
<dbReference type="FunFam" id="3.10.129.10:FF:000024">
    <property type="entry name" value="Acyl-CoA hydrolase"/>
    <property type="match status" value="1"/>
</dbReference>
<evidence type="ECO:0000256" key="2">
    <source>
        <dbReference type="ARBA" id="ARBA00022801"/>
    </source>
</evidence>
<dbReference type="Gene3D" id="3.10.129.10">
    <property type="entry name" value="Hotdog Thioesterase"/>
    <property type="match status" value="1"/>
</dbReference>
<evidence type="ECO:0000259" key="5">
    <source>
        <dbReference type="PROSITE" id="PS51770"/>
    </source>
</evidence>
<dbReference type="SUPFAM" id="SSF54637">
    <property type="entry name" value="Thioesterase/thiol ester dehydrase-isomerase"/>
    <property type="match status" value="1"/>
</dbReference>
<evidence type="ECO:0000313" key="6">
    <source>
        <dbReference type="EMBL" id="QNN53641.1"/>
    </source>
</evidence>
<keyword evidence="2 3" id="KW-0378">Hydrolase</keyword>
<dbReference type="GO" id="GO:0052816">
    <property type="term" value="F:long-chain fatty acyl-CoA hydrolase activity"/>
    <property type="evidence" value="ECO:0007669"/>
    <property type="project" value="TreeGrafter"/>
</dbReference>
<evidence type="ECO:0000256" key="1">
    <source>
        <dbReference type="ARBA" id="ARBA00010458"/>
    </source>
</evidence>
<evidence type="ECO:0000313" key="7">
    <source>
        <dbReference type="Proteomes" id="UP000515947"/>
    </source>
</evidence>
<gene>
    <name evidence="6" type="ORF">H9L09_04255</name>
</gene>
<dbReference type="InterPro" id="IPR003736">
    <property type="entry name" value="PAAI_dom"/>
</dbReference>
<accession>A0A7G9RDG6</accession>
<comment type="similarity">
    <text evidence="1">Belongs to the acyl coenzyme A hydrolase family.</text>
</comment>
<dbReference type="PROSITE" id="PS51770">
    <property type="entry name" value="HOTDOG_ACOT"/>
    <property type="match status" value="1"/>
</dbReference>
<dbReference type="GO" id="GO:0006637">
    <property type="term" value="P:acyl-CoA metabolic process"/>
    <property type="evidence" value="ECO:0007669"/>
    <property type="project" value="TreeGrafter"/>
</dbReference>
<feature type="domain" description="HotDog ACOT-type" evidence="5">
    <location>
        <begin position="21"/>
        <end position="135"/>
    </location>
</feature>
<dbReference type="PANTHER" id="PTHR11049:SF16">
    <property type="entry name" value="PROTEIN VDLD"/>
    <property type="match status" value="1"/>
</dbReference>
<dbReference type="Proteomes" id="UP000515947">
    <property type="component" value="Chromosome"/>
</dbReference>
<reference evidence="6 7" key="1">
    <citation type="submission" date="2020-08" db="EMBL/GenBank/DDBJ databases">
        <title>Genome sequence of Nocardioides mesophilus KACC 16243T.</title>
        <authorList>
            <person name="Hyun D.-W."/>
            <person name="Bae J.-W."/>
        </authorList>
    </citation>
    <scope>NUCLEOTIDE SEQUENCE [LARGE SCALE GENOMIC DNA]</scope>
    <source>
        <strain evidence="6 7">KACC 16243</strain>
    </source>
</reference>
<evidence type="ECO:0000256" key="3">
    <source>
        <dbReference type="PROSITE-ProRule" id="PRU01106"/>
    </source>
</evidence>
<feature type="region of interest" description="Disordered" evidence="4">
    <location>
        <begin position="1"/>
        <end position="21"/>
    </location>
</feature>
<dbReference type="GO" id="GO:0005829">
    <property type="term" value="C:cytosol"/>
    <property type="evidence" value="ECO:0007669"/>
    <property type="project" value="TreeGrafter"/>
</dbReference>
<evidence type="ECO:0000256" key="4">
    <source>
        <dbReference type="SAM" id="MobiDB-lite"/>
    </source>
</evidence>
<dbReference type="KEGG" id="nmes:H9L09_04255"/>
<dbReference type="EMBL" id="CP060713">
    <property type="protein sequence ID" value="QNN53641.1"/>
    <property type="molecule type" value="Genomic_DNA"/>
</dbReference>
<sequence>MTVPKSLEPHPAAEPRALPPSHARTSLSLLADQQHVNLLGNVHGGVVMQLVDSTAGAVAQRHSGGPAVTAAMDEMAFLRPVHVGDIVRTVAQVNWAGRSSMEIGVRVESEPWNVANREPVHVASAYLVFVAIDEHGRPRDIPGLEPGTPTEHRRMREAEIRRAHRLARRAEIEEGRSGVLEG</sequence>
<dbReference type="RefSeq" id="WP_187579482.1">
    <property type="nucleotide sequence ID" value="NZ_CP060713.1"/>
</dbReference>
<protein>
    <submittedName>
        <fullName evidence="6">Acyl-CoA thioesterase</fullName>
    </submittedName>
</protein>
<dbReference type="InterPro" id="IPR006683">
    <property type="entry name" value="Thioestr_dom"/>
</dbReference>
<dbReference type="PANTHER" id="PTHR11049">
    <property type="entry name" value="ACYL COENZYME A THIOESTER HYDROLASE"/>
    <property type="match status" value="1"/>
</dbReference>
<name>A0A7G9RDG6_9ACTN</name>
<dbReference type="InterPro" id="IPR040170">
    <property type="entry name" value="Cytosol_ACT"/>
</dbReference>
<dbReference type="CDD" id="cd03442">
    <property type="entry name" value="BFIT_BACH"/>
    <property type="match status" value="1"/>
</dbReference>
<dbReference type="NCBIfam" id="TIGR00369">
    <property type="entry name" value="unchar_dom_1"/>
    <property type="match status" value="1"/>
</dbReference>
<dbReference type="AlphaFoldDB" id="A0A7G9RDG6"/>
<dbReference type="Pfam" id="PF03061">
    <property type="entry name" value="4HBT"/>
    <property type="match status" value="1"/>
</dbReference>
<proteinExistence type="inferred from homology"/>
<dbReference type="InterPro" id="IPR033120">
    <property type="entry name" value="HOTDOG_ACOT"/>
</dbReference>